<comment type="function">
    <text evidence="9">Expression of the protease correlates with blood-feeding and suggests a role for the protease in blood digestion.</text>
</comment>
<evidence type="ECO:0000256" key="3">
    <source>
        <dbReference type="ARBA" id="ARBA00022729"/>
    </source>
</evidence>
<evidence type="ECO:0000256" key="10">
    <source>
        <dbReference type="SAM" id="SignalP"/>
    </source>
</evidence>
<feature type="signal peptide" evidence="10">
    <location>
        <begin position="1"/>
        <end position="16"/>
    </location>
</feature>
<evidence type="ECO:0000313" key="13">
    <source>
        <dbReference type="Proteomes" id="UP000252519"/>
    </source>
</evidence>
<comment type="similarity">
    <text evidence="1">Belongs to the peptidase C1 family.</text>
</comment>
<dbReference type="InterPro" id="IPR000668">
    <property type="entry name" value="Peptidase_C1A_C"/>
</dbReference>
<evidence type="ECO:0000256" key="4">
    <source>
        <dbReference type="ARBA" id="ARBA00022801"/>
    </source>
</evidence>
<keyword evidence="2 12" id="KW-0645">Protease</keyword>
<gene>
    <name evidence="12" type="ORF">ANCCAN_06609</name>
</gene>
<dbReference type="AlphaFoldDB" id="A0A368GSG4"/>
<evidence type="ECO:0000259" key="11">
    <source>
        <dbReference type="SMART" id="SM00645"/>
    </source>
</evidence>
<keyword evidence="5" id="KW-0788">Thiol protease</keyword>
<dbReference type="InterPro" id="IPR038765">
    <property type="entry name" value="Papain-like_cys_pep_sf"/>
</dbReference>
<dbReference type="PANTHER" id="PTHR12411">
    <property type="entry name" value="CYSTEINE PROTEASE FAMILY C1-RELATED"/>
    <property type="match status" value="1"/>
</dbReference>
<keyword evidence="4" id="KW-0378">Hydrolase</keyword>
<dbReference type="FunFam" id="3.90.70.10:FF:000031">
    <property type="entry name" value="Cathepsin B"/>
    <property type="match status" value="1"/>
</dbReference>
<dbReference type="GO" id="GO:0006508">
    <property type="term" value="P:proteolysis"/>
    <property type="evidence" value="ECO:0007669"/>
    <property type="project" value="UniProtKB-KW"/>
</dbReference>
<dbReference type="InterPro" id="IPR025660">
    <property type="entry name" value="Pept_his_AS"/>
</dbReference>
<keyword evidence="6" id="KW-0865">Zymogen</keyword>
<keyword evidence="8" id="KW-0325">Glycoprotein</keyword>
<sequence length="346" mass="38848">MMAFILHLLTVSCVFAFEPMTIDNFKARPIPAFAQKLTGQDLVDYINIVQPFFEADLNEMSEEEQKARLMSKRFIYAPEERAEELVLAKDEKIPESFDARTKWPECKSIKMVRDQSNCGSCWAVSGASAMSDRLCVQSNGTKQTILSDTDILSCCGSFCGYGCDGGFPIKAWRYIVKSGVCSGGPYGEKDVCKAYAFHPCGRHKGQKYYGECPDEYPTPKCRKTCTKGYKTKYAKDKIFGKTAYAVKNSVEAIQKEIMKNGPVQASITTYEDFSHYKKGIYVHTAGKETGGHAIKIIGWGVEKKVPYWIVANSWNYDWGENGHFRILRGKNECGIEEEVVAGMLKL</sequence>
<evidence type="ECO:0000256" key="7">
    <source>
        <dbReference type="ARBA" id="ARBA00023157"/>
    </source>
</evidence>
<evidence type="ECO:0000256" key="8">
    <source>
        <dbReference type="ARBA" id="ARBA00023180"/>
    </source>
</evidence>
<dbReference type="PROSITE" id="PS00639">
    <property type="entry name" value="THIOL_PROTEASE_HIS"/>
    <property type="match status" value="1"/>
</dbReference>
<dbReference type="InterPro" id="IPR000169">
    <property type="entry name" value="Pept_cys_AS"/>
</dbReference>
<dbReference type="Proteomes" id="UP000252519">
    <property type="component" value="Unassembled WGS sequence"/>
</dbReference>
<evidence type="ECO:0000256" key="2">
    <source>
        <dbReference type="ARBA" id="ARBA00022670"/>
    </source>
</evidence>
<keyword evidence="13" id="KW-1185">Reference proteome</keyword>
<feature type="domain" description="Peptidase C1A papain C-terminal" evidence="11">
    <location>
        <begin position="93"/>
        <end position="343"/>
    </location>
</feature>
<accession>A0A368GSG4</accession>
<evidence type="ECO:0000256" key="1">
    <source>
        <dbReference type="ARBA" id="ARBA00008455"/>
    </source>
</evidence>
<evidence type="ECO:0000256" key="6">
    <source>
        <dbReference type="ARBA" id="ARBA00023145"/>
    </source>
</evidence>
<reference evidence="12 13" key="1">
    <citation type="submission" date="2014-10" db="EMBL/GenBank/DDBJ databases">
        <title>Draft genome of the hookworm Ancylostoma caninum.</title>
        <authorList>
            <person name="Mitreva M."/>
        </authorList>
    </citation>
    <scope>NUCLEOTIDE SEQUENCE [LARGE SCALE GENOMIC DNA]</scope>
    <source>
        <strain evidence="12 13">Baltimore</strain>
    </source>
</reference>
<evidence type="ECO:0000256" key="5">
    <source>
        <dbReference type="ARBA" id="ARBA00022807"/>
    </source>
</evidence>
<name>A0A368GSG4_ANCCA</name>
<dbReference type="GO" id="GO:0008234">
    <property type="term" value="F:cysteine-type peptidase activity"/>
    <property type="evidence" value="ECO:0007669"/>
    <property type="project" value="UniProtKB-KW"/>
</dbReference>
<keyword evidence="3 10" id="KW-0732">Signal</keyword>
<dbReference type="InterPro" id="IPR013128">
    <property type="entry name" value="Peptidase_C1A"/>
</dbReference>
<dbReference type="Gene3D" id="3.90.70.10">
    <property type="entry name" value="Cysteine proteinases"/>
    <property type="match status" value="1"/>
</dbReference>
<protein>
    <submittedName>
        <fullName evidence="12">Papain family cysteine protease</fullName>
    </submittedName>
</protein>
<dbReference type="PRINTS" id="PR00705">
    <property type="entry name" value="PAPAIN"/>
</dbReference>
<dbReference type="OrthoDB" id="10058785at2759"/>
<evidence type="ECO:0000313" key="12">
    <source>
        <dbReference type="EMBL" id="RCN47321.1"/>
    </source>
</evidence>
<keyword evidence="7" id="KW-1015">Disulfide bond</keyword>
<evidence type="ECO:0000256" key="9">
    <source>
        <dbReference type="ARBA" id="ARBA00057399"/>
    </source>
</evidence>
<dbReference type="Pfam" id="PF00112">
    <property type="entry name" value="Peptidase_C1"/>
    <property type="match status" value="1"/>
</dbReference>
<proteinExistence type="inferred from homology"/>
<dbReference type="STRING" id="29170.A0A368GSG4"/>
<dbReference type="SUPFAM" id="SSF54001">
    <property type="entry name" value="Cysteine proteinases"/>
    <property type="match status" value="1"/>
</dbReference>
<feature type="chain" id="PRO_5018603971" evidence="10">
    <location>
        <begin position="17"/>
        <end position="346"/>
    </location>
</feature>
<dbReference type="CDD" id="cd02620">
    <property type="entry name" value="Peptidase_C1A_CathepsinB"/>
    <property type="match status" value="1"/>
</dbReference>
<comment type="caution">
    <text evidence="12">The sequence shown here is derived from an EMBL/GenBank/DDBJ whole genome shotgun (WGS) entry which is preliminary data.</text>
</comment>
<dbReference type="SMART" id="SM00645">
    <property type="entry name" value="Pept_C1"/>
    <property type="match status" value="1"/>
</dbReference>
<dbReference type="EMBL" id="JOJR01000064">
    <property type="protein sequence ID" value="RCN47321.1"/>
    <property type="molecule type" value="Genomic_DNA"/>
</dbReference>
<organism evidence="12 13">
    <name type="scientific">Ancylostoma caninum</name>
    <name type="common">Dog hookworm</name>
    <dbReference type="NCBI Taxonomy" id="29170"/>
    <lineage>
        <taxon>Eukaryota</taxon>
        <taxon>Metazoa</taxon>
        <taxon>Ecdysozoa</taxon>
        <taxon>Nematoda</taxon>
        <taxon>Chromadorea</taxon>
        <taxon>Rhabditida</taxon>
        <taxon>Rhabditina</taxon>
        <taxon>Rhabditomorpha</taxon>
        <taxon>Strongyloidea</taxon>
        <taxon>Ancylostomatidae</taxon>
        <taxon>Ancylostomatinae</taxon>
        <taxon>Ancylostoma</taxon>
    </lineage>
</organism>
<dbReference type="PROSITE" id="PS00139">
    <property type="entry name" value="THIOL_PROTEASE_CYS"/>
    <property type="match status" value="1"/>
</dbReference>